<reference evidence="2 3" key="1">
    <citation type="submission" date="2020-03" db="EMBL/GenBank/DDBJ databases">
        <title>Assessment of the enzymatic potential of alkaline-tolerant lipase obtained from Bacillus luteus H11 (technogenic soil) for the bioremediation of saline soils contaminated with petroleum substances.</title>
        <authorList>
            <person name="Kalwasinska A."/>
        </authorList>
    </citation>
    <scope>NUCLEOTIDE SEQUENCE [LARGE SCALE GENOMIC DNA]</scope>
    <source>
        <strain evidence="2 3">H11</strain>
    </source>
</reference>
<evidence type="ECO:0000313" key="2">
    <source>
        <dbReference type="EMBL" id="NJP38307.1"/>
    </source>
</evidence>
<dbReference type="PANTHER" id="PTHR13887">
    <property type="entry name" value="GLUTATHIONE S-TRANSFERASE KAPPA"/>
    <property type="match status" value="1"/>
</dbReference>
<gene>
    <name evidence="2" type="ORF">HCN83_11995</name>
</gene>
<organism evidence="2 3">
    <name type="scientific">Alkalicoccus luteus</name>
    <dbReference type="NCBI Taxonomy" id="1237094"/>
    <lineage>
        <taxon>Bacteria</taxon>
        <taxon>Bacillati</taxon>
        <taxon>Bacillota</taxon>
        <taxon>Bacilli</taxon>
        <taxon>Bacillales</taxon>
        <taxon>Bacillaceae</taxon>
        <taxon>Alkalicoccus</taxon>
    </lineage>
</organism>
<dbReference type="InterPro" id="IPR001853">
    <property type="entry name" value="DSBA-like_thioredoxin_dom"/>
</dbReference>
<comment type="caution">
    <text evidence="2">The sequence shown here is derived from an EMBL/GenBank/DDBJ whole genome shotgun (WGS) entry which is preliminary data.</text>
</comment>
<sequence length="170" mass="19322">MEGKDVDIEWLPFELRPYPQETLSPHSDYIQQAWHQRILPIADQLGVTMNLNMTDPQPHTHLAHEGLLFAKEQDLGNAYAHRLFKAFYEEGLDIGDLSVLERLAEETGLESAAFRTALEERRYSADREASQQRAYEEGVQAVPTFFIGGQKLTGLQGQQAYEQALADEMD</sequence>
<proteinExistence type="predicted"/>
<dbReference type="AlphaFoldDB" id="A0A969PQ43"/>
<dbReference type="Pfam" id="PF01323">
    <property type="entry name" value="DSBA"/>
    <property type="match status" value="1"/>
</dbReference>
<protein>
    <submittedName>
        <fullName evidence="2">Thioredoxin domain-containing protein</fullName>
    </submittedName>
</protein>
<accession>A0A969PQ43</accession>
<feature type="domain" description="DSBA-like thioredoxin" evidence="1">
    <location>
        <begin position="5"/>
        <end position="166"/>
    </location>
</feature>
<evidence type="ECO:0000259" key="1">
    <source>
        <dbReference type="Pfam" id="PF01323"/>
    </source>
</evidence>
<dbReference type="GO" id="GO:0016491">
    <property type="term" value="F:oxidoreductase activity"/>
    <property type="evidence" value="ECO:0007669"/>
    <property type="project" value="InterPro"/>
</dbReference>
<name>A0A969PQ43_9BACI</name>
<dbReference type="Proteomes" id="UP000752012">
    <property type="component" value="Unassembled WGS sequence"/>
</dbReference>
<keyword evidence="3" id="KW-1185">Reference proteome</keyword>
<dbReference type="PANTHER" id="PTHR13887:SF33">
    <property type="entry name" value="ISOMERASE"/>
    <property type="match status" value="1"/>
</dbReference>
<dbReference type="Gene3D" id="3.40.30.10">
    <property type="entry name" value="Glutaredoxin"/>
    <property type="match status" value="1"/>
</dbReference>
<dbReference type="InterPro" id="IPR036249">
    <property type="entry name" value="Thioredoxin-like_sf"/>
</dbReference>
<dbReference type="SUPFAM" id="SSF52833">
    <property type="entry name" value="Thioredoxin-like"/>
    <property type="match status" value="1"/>
</dbReference>
<dbReference type="EMBL" id="JAATHJ010000019">
    <property type="protein sequence ID" value="NJP38307.1"/>
    <property type="molecule type" value="Genomic_DNA"/>
</dbReference>
<evidence type="ECO:0000313" key="3">
    <source>
        <dbReference type="Proteomes" id="UP000752012"/>
    </source>
</evidence>